<dbReference type="Gene3D" id="1.10.10.250">
    <property type="entry name" value="Ribosomal protein L11, C-terminal domain"/>
    <property type="match status" value="1"/>
</dbReference>
<evidence type="ECO:0000256" key="1">
    <source>
        <dbReference type="ARBA" id="ARBA00010537"/>
    </source>
</evidence>
<evidence type="ECO:0000313" key="13">
    <source>
        <dbReference type="EMBL" id="VFJ95643.1"/>
    </source>
</evidence>
<dbReference type="GO" id="GO:0070180">
    <property type="term" value="F:large ribosomal subunit rRNA binding"/>
    <property type="evidence" value="ECO:0007669"/>
    <property type="project" value="UniProtKB-UniRule"/>
</dbReference>
<comment type="PTM">
    <text evidence="8 10">One or more lysine residues are methylated.</text>
</comment>
<dbReference type="FunFam" id="1.10.10.250:FF:000001">
    <property type="entry name" value="50S ribosomal protein L11"/>
    <property type="match status" value="1"/>
</dbReference>
<dbReference type="Gene3D" id="3.30.1550.10">
    <property type="entry name" value="Ribosomal protein L11/L12, N-terminal domain"/>
    <property type="match status" value="1"/>
</dbReference>
<dbReference type="GO" id="GO:0022625">
    <property type="term" value="C:cytosolic large ribosomal subunit"/>
    <property type="evidence" value="ECO:0007669"/>
    <property type="project" value="TreeGrafter"/>
</dbReference>
<evidence type="ECO:0000256" key="4">
    <source>
        <dbReference type="ARBA" id="ARBA00022884"/>
    </source>
</evidence>
<evidence type="ECO:0000256" key="2">
    <source>
        <dbReference type="ARBA" id="ARBA00022481"/>
    </source>
</evidence>
<comment type="function">
    <text evidence="8 10">Forms part of the ribosomal stalk which helps the ribosome interact with GTP-bound translation factors.</text>
</comment>
<sequence length="146" mass="15620">MAKKKKIEAFIKLQVPAGQANPSPPVGPALGQHGVNIMEFCKAFNAQTQKMEQGLPIPVVITVYVDRSFSFITKTPPASVLLKKSIGLEKGSSTPNTHKVGEVTRLQLEEIAKAKMPDLNTNDLEMAIRIIAGSARSIGLNVEGAA</sequence>
<evidence type="ECO:0000256" key="3">
    <source>
        <dbReference type="ARBA" id="ARBA00022730"/>
    </source>
</evidence>
<dbReference type="NCBIfam" id="TIGR01632">
    <property type="entry name" value="L11_bact"/>
    <property type="match status" value="1"/>
</dbReference>
<evidence type="ECO:0000313" key="14">
    <source>
        <dbReference type="EMBL" id="VFJ96493.1"/>
    </source>
</evidence>
<evidence type="ECO:0000256" key="5">
    <source>
        <dbReference type="ARBA" id="ARBA00022980"/>
    </source>
</evidence>
<evidence type="ECO:0000256" key="10">
    <source>
        <dbReference type="RuleBase" id="RU003979"/>
    </source>
</evidence>
<feature type="domain" description="Large ribosomal subunit protein uL11 N-terminal" evidence="12">
    <location>
        <begin position="11"/>
        <end position="69"/>
    </location>
</feature>
<accession>A0A450WAV9</accession>
<name>A0A450WAV9_9GAMM</name>
<evidence type="ECO:0000259" key="12">
    <source>
        <dbReference type="Pfam" id="PF03946"/>
    </source>
</evidence>
<dbReference type="SUPFAM" id="SSF46906">
    <property type="entry name" value="Ribosomal protein L11, C-terminal domain"/>
    <property type="match status" value="1"/>
</dbReference>
<keyword evidence="4 8" id="KW-0694">RNA-binding</keyword>
<dbReference type="CDD" id="cd00349">
    <property type="entry name" value="Ribosomal_L11"/>
    <property type="match status" value="1"/>
</dbReference>
<keyword evidence="6 8" id="KW-0687">Ribonucleoprotein</keyword>
<dbReference type="AlphaFoldDB" id="A0A450WAV9"/>
<dbReference type="Pfam" id="PF00298">
    <property type="entry name" value="Ribosomal_L11"/>
    <property type="match status" value="1"/>
</dbReference>
<evidence type="ECO:0000256" key="6">
    <source>
        <dbReference type="ARBA" id="ARBA00023274"/>
    </source>
</evidence>
<dbReference type="InterPro" id="IPR036796">
    <property type="entry name" value="Ribosomal_uL11_N_sf"/>
</dbReference>
<evidence type="ECO:0000256" key="7">
    <source>
        <dbReference type="ARBA" id="ARBA00062905"/>
    </source>
</evidence>
<protein>
    <recommendedName>
        <fullName evidence="8">Large ribosomal subunit protein uL11</fullName>
    </recommendedName>
</protein>
<dbReference type="EMBL" id="CAADFH010000060">
    <property type="protein sequence ID" value="VFJ96493.1"/>
    <property type="molecule type" value="Genomic_DNA"/>
</dbReference>
<keyword evidence="5 8" id="KW-0689">Ribosomal protein</keyword>
<reference evidence="15" key="1">
    <citation type="submission" date="2019-02" db="EMBL/GenBank/DDBJ databases">
        <authorList>
            <person name="Gruber-Vodicka R. H."/>
            <person name="Seah K. B. B."/>
        </authorList>
    </citation>
    <scope>NUCLEOTIDE SEQUENCE</scope>
    <source>
        <strain evidence="15">BECK_BY7</strain>
        <strain evidence="14">BECK_M6</strain>
        <strain evidence="13">BECK_M7</strain>
    </source>
</reference>
<dbReference type="HAMAP" id="MF_00736">
    <property type="entry name" value="Ribosomal_uL11"/>
    <property type="match status" value="1"/>
</dbReference>
<dbReference type="InterPro" id="IPR020784">
    <property type="entry name" value="Ribosomal_uL11_N"/>
</dbReference>
<dbReference type="SMART" id="SM00649">
    <property type="entry name" value="RL11"/>
    <property type="match status" value="1"/>
</dbReference>
<evidence type="ECO:0000256" key="9">
    <source>
        <dbReference type="RuleBase" id="RU003978"/>
    </source>
</evidence>
<dbReference type="InterPro" id="IPR000911">
    <property type="entry name" value="Ribosomal_uL11"/>
</dbReference>
<dbReference type="EMBL" id="CAADFF010000072">
    <property type="protein sequence ID" value="VFJ95643.1"/>
    <property type="molecule type" value="Genomic_DNA"/>
</dbReference>
<dbReference type="GO" id="GO:0006412">
    <property type="term" value="P:translation"/>
    <property type="evidence" value="ECO:0007669"/>
    <property type="project" value="UniProtKB-UniRule"/>
</dbReference>
<proteinExistence type="inferred from homology"/>
<comment type="subunit">
    <text evidence="8">Part of the ribosomal stalk of the 50S ribosomal subunit. Interacts with L10 and the large rRNA to form the base of the stalk. L10 forms an elongated spine to which L12 dimers bind in a sequential fashion forming a multimeric L10(L12)X complex.</text>
</comment>
<evidence type="ECO:0000256" key="8">
    <source>
        <dbReference type="HAMAP-Rule" id="MF_00736"/>
    </source>
</evidence>
<keyword evidence="2 8" id="KW-0488">Methylation</keyword>
<dbReference type="Pfam" id="PF03946">
    <property type="entry name" value="Ribosomal_L11_N"/>
    <property type="match status" value="1"/>
</dbReference>
<dbReference type="PROSITE" id="PS00359">
    <property type="entry name" value="RIBOSOMAL_L11"/>
    <property type="match status" value="1"/>
</dbReference>
<evidence type="ECO:0000313" key="15">
    <source>
        <dbReference type="EMBL" id="VFK14174.1"/>
    </source>
</evidence>
<dbReference type="GO" id="GO:0003735">
    <property type="term" value="F:structural constituent of ribosome"/>
    <property type="evidence" value="ECO:0007669"/>
    <property type="project" value="InterPro"/>
</dbReference>
<comment type="subunit">
    <text evidence="7">Part of the ribosomal stalk of the 50S ribosomal subunit. Interacts with L10 and the large rRNA to form the base of the stalk. L10 forms an elongated spine to which 2 L12 dimers bind in a sequential fashion forming a pentameric L10(L12)2(L12)2 complex.</text>
</comment>
<dbReference type="InterPro" id="IPR020785">
    <property type="entry name" value="Ribosomal_uL11_CS"/>
</dbReference>
<dbReference type="EMBL" id="CAADFN010000006">
    <property type="protein sequence ID" value="VFK14174.1"/>
    <property type="molecule type" value="Genomic_DNA"/>
</dbReference>
<dbReference type="PANTHER" id="PTHR11661:SF1">
    <property type="entry name" value="LARGE RIBOSOMAL SUBUNIT PROTEIN UL11M"/>
    <property type="match status" value="1"/>
</dbReference>
<gene>
    <name evidence="8" type="primary">rplK</name>
    <name evidence="14" type="ORF">BECKLFY1418A_GA0070994_10604</name>
    <name evidence="13" type="ORF">BECKLFY1418B_GA0070995_10728</name>
    <name evidence="15" type="ORF">BECKLFY1418C_GA0070996_100640</name>
</gene>
<dbReference type="SUPFAM" id="SSF54747">
    <property type="entry name" value="Ribosomal L11/L12e N-terminal domain"/>
    <property type="match status" value="1"/>
</dbReference>
<dbReference type="InterPro" id="IPR020783">
    <property type="entry name" value="Ribosomal_uL11_C"/>
</dbReference>
<comment type="similarity">
    <text evidence="1 8 9">Belongs to the universal ribosomal protein uL11 family.</text>
</comment>
<organism evidence="15">
    <name type="scientific">Candidatus Kentrum sp. LFY</name>
    <dbReference type="NCBI Taxonomy" id="2126342"/>
    <lineage>
        <taxon>Bacteria</taxon>
        <taxon>Pseudomonadati</taxon>
        <taxon>Pseudomonadota</taxon>
        <taxon>Gammaproteobacteria</taxon>
        <taxon>Candidatus Kentrum</taxon>
    </lineage>
</organism>
<dbReference type="FunFam" id="3.30.1550.10:FF:000001">
    <property type="entry name" value="50S ribosomal protein L11"/>
    <property type="match status" value="1"/>
</dbReference>
<feature type="domain" description="Large ribosomal subunit protein uL11 C-terminal" evidence="11">
    <location>
        <begin position="74"/>
        <end position="142"/>
    </location>
</feature>
<dbReference type="InterPro" id="IPR036769">
    <property type="entry name" value="Ribosomal_uL11_C_sf"/>
</dbReference>
<evidence type="ECO:0000259" key="11">
    <source>
        <dbReference type="Pfam" id="PF00298"/>
    </source>
</evidence>
<dbReference type="PANTHER" id="PTHR11661">
    <property type="entry name" value="60S RIBOSOMAL PROTEIN L12"/>
    <property type="match status" value="1"/>
</dbReference>
<dbReference type="InterPro" id="IPR006519">
    <property type="entry name" value="Ribosomal_uL11_bac-typ"/>
</dbReference>
<keyword evidence="3 8" id="KW-0699">rRNA-binding</keyword>